<evidence type="ECO:0000313" key="5">
    <source>
        <dbReference type="Proteomes" id="UP000004318"/>
    </source>
</evidence>
<dbReference type="GO" id="GO:0005509">
    <property type="term" value="F:calcium ion binding"/>
    <property type="evidence" value="ECO:0007669"/>
    <property type="project" value="InterPro"/>
</dbReference>
<dbReference type="EMBL" id="AAMO01000003">
    <property type="protein sequence ID" value="EAQ03724.1"/>
    <property type="molecule type" value="Genomic_DNA"/>
</dbReference>
<protein>
    <recommendedName>
        <fullName evidence="3">EF-hand domain-containing protein</fullName>
    </recommendedName>
</protein>
<feature type="chain" id="PRO_5002660361" description="EF-hand domain-containing protein" evidence="2">
    <location>
        <begin position="23"/>
        <end position="312"/>
    </location>
</feature>
<dbReference type="SUPFAM" id="SSF47473">
    <property type="entry name" value="EF-hand"/>
    <property type="match status" value="1"/>
</dbReference>
<comment type="caution">
    <text evidence="4">The sequence shown here is derived from an EMBL/GenBank/DDBJ whole genome shotgun (WGS) entry which is preliminary data.</text>
</comment>
<accession>A3TVS8</accession>
<name>A3TVS8_PSEBH</name>
<dbReference type="InterPro" id="IPR002048">
    <property type="entry name" value="EF_hand_dom"/>
</dbReference>
<feature type="domain" description="EF-hand" evidence="3">
    <location>
        <begin position="73"/>
        <end position="102"/>
    </location>
</feature>
<evidence type="ECO:0000256" key="1">
    <source>
        <dbReference type="SAM" id="MobiDB-lite"/>
    </source>
</evidence>
<sequence length="312" mass="32766">MIRTTQTAIALASIVLAGPVAAATEGSSSASAGNSASVQATAGIDNLCKSGFASSDSNSDGTVSRDELNTAREQMFGALDSDGDGELSRAEYVDCMNQSARSAVGDTAAKSGGKNTDLPDLATADRDGSGTVDTDEYMSATHDAQQQASAGTDDGAVLLLRRYIVAPVGYTDADVRDMGEEETAARAARQFQRFDADRSGDISEREWSEASTMQNDISDVLNMEYDRLDADASGTVNRQEFSDAGTNDWDAAREAIRNATRQSGTTSSAQETSGTSTRTSEADNQTEGNRGTAGSRTPPVVYYRYFAPLEAG</sequence>
<evidence type="ECO:0000313" key="4">
    <source>
        <dbReference type="EMBL" id="EAQ03724.1"/>
    </source>
</evidence>
<feature type="region of interest" description="Disordered" evidence="1">
    <location>
        <begin position="103"/>
        <end position="132"/>
    </location>
</feature>
<dbReference type="eggNOG" id="ENOG5030QR5">
    <property type="taxonomic scope" value="Bacteria"/>
</dbReference>
<dbReference type="Pfam" id="PF13202">
    <property type="entry name" value="EF-hand_5"/>
    <property type="match status" value="2"/>
</dbReference>
<evidence type="ECO:0000256" key="2">
    <source>
        <dbReference type="SAM" id="SignalP"/>
    </source>
</evidence>
<feature type="domain" description="EF-hand" evidence="3">
    <location>
        <begin position="182"/>
        <end position="217"/>
    </location>
</feature>
<dbReference type="SMART" id="SM00054">
    <property type="entry name" value="EFh"/>
    <property type="match status" value="4"/>
</dbReference>
<dbReference type="STRING" id="252305.OB2597_10791"/>
<dbReference type="InterPro" id="IPR018247">
    <property type="entry name" value="EF_Hand_1_Ca_BS"/>
</dbReference>
<organism evidence="4 5">
    <name type="scientific">Pseudooceanicola batsensis (strain ATCC BAA-863 / DSM 15984 / KCTC 12145 / HTCC2597)</name>
    <name type="common">Oceanicola batsensis</name>
    <dbReference type="NCBI Taxonomy" id="252305"/>
    <lineage>
        <taxon>Bacteria</taxon>
        <taxon>Pseudomonadati</taxon>
        <taxon>Pseudomonadota</taxon>
        <taxon>Alphaproteobacteria</taxon>
        <taxon>Rhodobacterales</taxon>
        <taxon>Paracoccaceae</taxon>
        <taxon>Pseudooceanicola</taxon>
    </lineage>
</organism>
<dbReference type="OrthoDB" id="7474785at2"/>
<gene>
    <name evidence="4" type="ORF">OB2597_10791</name>
</gene>
<reference evidence="4 5" key="1">
    <citation type="journal article" date="2010" name="J. Bacteriol.">
        <title>Genome sequences of Oceanicola granulosus HTCC2516(T) and Oceanicola batsensis HTCC2597(TDelta).</title>
        <authorList>
            <person name="Thrash J.C."/>
            <person name="Cho J.C."/>
            <person name="Vergin K.L."/>
            <person name="Giovannoni S.J."/>
        </authorList>
    </citation>
    <scope>NUCLEOTIDE SEQUENCE [LARGE SCALE GENOMIC DNA]</scope>
    <source>
        <strain evidence="5">ATCC BAA-863 / DSM 15984 / KCTC 12145 / HTCC2597</strain>
    </source>
</reference>
<dbReference type="Gene3D" id="1.10.238.10">
    <property type="entry name" value="EF-hand"/>
    <property type="match status" value="2"/>
</dbReference>
<dbReference type="PROSITE" id="PS00018">
    <property type="entry name" value="EF_HAND_1"/>
    <property type="match status" value="4"/>
</dbReference>
<dbReference type="InterPro" id="IPR011992">
    <property type="entry name" value="EF-hand-dom_pair"/>
</dbReference>
<dbReference type="PROSITE" id="PS50222">
    <property type="entry name" value="EF_HAND_2"/>
    <property type="match status" value="2"/>
</dbReference>
<dbReference type="RefSeq" id="WP_009806377.1">
    <property type="nucleotide sequence ID" value="NZ_CH724131.1"/>
</dbReference>
<dbReference type="AlphaFoldDB" id="A3TVS8"/>
<feature type="region of interest" description="Disordered" evidence="1">
    <location>
        <begin position="258"/>
        <end position="298"/>
    </location>
</feature>
<proteinExistence type="predicted"/>
<keyword evidence="5" id="KW-1185">Reference proteome</keyword>
<dbReference type="HOGENOM" id="CLU_890918_0_0_5"/>
<keyword evidence="2" id="KW-0732">Signal</keyword>
<dbReference type="Proteomes" id="UP000004318">
    <property type="component" value="Unassembled WGS sequence"/>
</dbReference>
<feature type="signal peptide" evidence="2">
    <location>
        <begin position="1"/>
        <end position="22"/>
    </location>
</feature>
<evidence type="ECO:0000259" key="3">
    <source>
        <dbReference type="PROSITE" id="PS50222"/>
    </source>
</evidence>
<feature type="compositionally biased region" description="Polar residues" evidence="1">
    <location>
        <begin position="259"/>
        <end position="295"/>
    </location>
</feature>